<dbReference type="PANTHER" id="PTHR42535">
    <property type="entry name" value="OOKINETE PROTEIN, PUTATIVE-RELATED"/>
    <property type="match status" value="1"/>
</dbReference>
<feature type="transmembrane region" description="Helical" evidence="1">
    <location>
        <begin position="66"/>
        <end position="90"/>
    </location>
</feature>
<sequence length="311" mass="34841">MNFQQPAGEPMKMPESFNQGVQNASESFNQMQTNVSQSLDDFSKQVDTNATASSQFLQSNTIVAKFAFLILVLIGFLLLMNLGIYLIGYFTSPSKNPYLIKGMAEGNSGQVISQDPKDTSSVPIFRSNNETTGAEFTWSCWLFINDLGNDGKKYQHIFNKGDGNFSSVDNLTNVNNAPGVYLSPMANSLHIIVDTVDVNDKNTVIDISNIPIKKWFHMALRLKNNIVDVYINGTISNRLILQNVIKQNYNNVYVSQNGGFNGKLSNLRYYSYALNVFEINSVVYSGPNLTISDSVLKQKNYSYLSNIWYSR</sequence>
<dbReference type="AlphaFoldDB" id="A0A6C0H2R2"/>
<dbReference type="Pfam" id="PF13385">
    <property type="entry name" value="Laminin_G_3"/>
    <property type="match status" value="1"/>
</dbReference>
<proteinExistence type="predicted"/>
<keyword evidence="1" id="KW-1133">Transmembrane helix</keyword>
<dbReference type="PANTHER" id="PTHR42535:SF2">
    <property type="entry name" value="CHROMOSOME UNDETERMINED SCAFFOLD_146, WHOLE GENOME SHOTGUN SEQUENCE"/>
    <property type="match status" value="1"/>
</dbReference>
<keyword evidence="1" id="KW-0472">Membrane</keyword>
<reference evidence="2" key="1">
    <citation type="journal article" date="2020" name="Nature">
        <title>Giant virus diversity and host interactions through global metagenomics.</title>
        <authorList>
            <person name="Schulz F."/>
            <person name="Roux S."/>
            <person name="Paez-Espino D."/>
            <person name="Jungbluth S."/>
            <person name="Walsh D.A."/>
            <person name="Denef V.J."/>
            <person name="McMahon K.D."/>
            <person name="Konstantinidis K.T."/>
            <person name="Eloe-Fadrosh E.A."/>
            <person name="Kyrpides N.C."/>
            <person name="Woyke T."/>
        </authorList>
    </citation>
    <scope>NUCLEOTIDE SEQUENCE</scope>
    <source>
        <strain evidence="2">GVMAG-M-3300023179-59</strain>
    </source>
</reference>
<evidence type="ECO:0008006" key="3">
    <source>
        <dbReference type="Google" id="ProtNLM"/>
    </source>
</evidence>
<evidence type="ECO:0000313" key="2">
    <source>
        <dbReference type="EMBL" id="QHT74333.1"/>
    </source>
</evidence>
<accession>A0A6C0H2R2</accession>
<dbReference type="SUPFAM" id="SSF49899">
    <property type="entry name" value="Concanavalin A-like lectins/glucanases"/>
    <property type="match status" value="1"/>
</dbReference>
<dbReference type="EMBL" id="MN739849">
    <property type="protein sequence ID" value="QHT74333.1"/>
    <property type="molecule type" value="Genomic_DNA"/>
</dbReference>
<keyword evidence="1" id="KW-0812">Transmembrane</keyword>
<dbReference type="InterPro" id="IPR013320">
    <property type="entry name" value="ConA-like_dom_sf"/>
</dbReference>
<name>A0A6C0H2R2_9ZZZZ</name>
<evidence type="ECO:0000256" key="1">
    <source>
        <dbReference type="SAM" id="Phobius"/>
    </source>
</evidence>
<dbReference type="Gene3D" id="2.60.120.200">
    <property type="match status" value="1"/>
</dbReference>
<protein>
    <recommendedName>
        <fullName evidence="3">LamG-like jellyroll fold domain-containing protein</fullName>
    </recommendedName>
</protein>
<organism evidence="2">
    <name type="scientific">viral metagenome</name>
    <dbReference type="NCBI Taxonomy" id="1070528"/>
    <lineage>
        <taxon>unclassified sequences</taxon>
        <taxon>metagenomes</taxon>
        <taxon>organismal metagenomes</taxon>
    </lineage>
</organism>